<dbReference type="RefSeq" id="WP_221185735.1">
    <property type="nucleotide sequence ID" value="NZ_JACHVQ010000004.1"/>
</dbReference>
<dbReference type="PANTHER" id="PTHR43540">
    <property type="entry name" value="PEROXYUREIDOACRYLATE/UREIDOACRYLATE AMIDOHYDROLASE-RELATED"/>
    <property type="match status" value="1"/>
</dbReference>
<protein>
    <submittedName>
        <fullName evidence="3">Nicotinamidase-related amidase</fullName>
    </submittedName>
</protein>
<dbReference type="PANTHER" id="PTHR43540:SF6">
    <property type="entry name" value="ISOCHORISMATASE-LIKE DOMAIN-CONTAINING PROTEIN"/>
    <property type="match status" value="1"/>
</dbReference>
<proteinExistence type="predicted"/>
<dbReference type="Pfam" id="PF00857">
    <property type="entry name" value="Isochorismatase"/>
    <property type="match status" value="1"/>
</dbReference>
<keyword evidence="1" id="KW-0378">Hydrolase</keyword>
<sequence>MEPWLVVIDMQHAFGDPTSGWYAEGYDAITPVIERLAGRFTGRTVYTRFVRDPTETGGWAAYYDQWSDFRLPPDDAQWDLTLTVPQDAPVVDEPTFSKWAPALQGVVGSAPLVVCGVATECCVLSTVLGAADAGNPVTVVRDACAGATAELHEKALDIMDSLGPLSCVRGSADLLAD</sequence>
<dbReference type="InterPro" id="IPR050272">
    <property type="entry name" value="Isochorismatase-like_hydrls"/>
</dbReference>
<keyword evidence="4" id="KW-1185">Reference proteome</keyword>
<accession>A0A839ND67</accession>
<dbReference type="InterPro" id="IPR036380">
    <property type="entry name" value="Isochorismatase-like_sf"/>
</dbReference>
<dbReference type="InterPro" id="IPR000868">
    <property type="entry name" value="Isochorismatase-like_dom"/>
</dbReference>
<dbReference type="SUPFAM" id="SSF52499">
    <property type="entry name" value="Isochorismatase-like hydrolases"/>
    <property type="match status" value="1"/>
</dbReference>
<evidence type="ECO:0000313" key="3">
    <source>
        <dbReference type="EMBL" id="MBB2893904.1"/>
    </source>
</evidence>
<feature type="domain" description="Isochorismatase-like" evidence="2">
    <location>
        <begin position="4"/>
        <end position="160"/>
    </location>
</feature>
<name>A0A839ND67_9MICO</name>
<dbReference type="Gene3D" id="3.40.50.850">
    <property type="entry name" value="Isochorismatase-like"/>
    <property type="match status" value="1"/>
</dbReference>
<reference evidence="3 4" key="1">
    <citation type="submission" date="2020-08" db="EMBL/GenBank/DDBJ databases">
        <title>Sequencing the genomes of 1000 actinobacteria strains.</title>
        <authorList>
            <person name="Klenk H.-P."/>
        </authorList>
    </citation>
    <scope>NUCLEOTIDE SEQUENCE [LARGE SCALE GENOMIC DNA]</scope>
    <source>
        <strain evidence="3 4">DSM 105369</strain>
    </source>
</reference>
<gene>
    <name evidence="3" type="ORF">FHU39_003940</name>
</gene>
<evidence type="ECO:0000313" key="4">
    <source>
        <dbReference type="Proteomes" id="UP000559182"/>
    </source>
</evidence>
<evidence type="ECO:0000259" key="2">
    <source>
        <dbReference type="Pfam" id="PF00857"/>
    </source>
</evidence>
<dbReference type="GO" id="GO:0016787">
    <property type="term" value="F:hydrolase activity"/>
    <property type="evidence" value="ECO:0007669"/>
    <property type="project" value="UniProtKB-KW"/>
</dbReference>
<organism evidence="3 4">
    <name type="scientific">Flexivirga oryzae</name>
    <dbReference type="NCBI Taxonomy" id="1794944"/>
    <lineage>
        <taxon>Bacteria</taxon>
        <taxon>Bacillati</taxon>
        <taxon>Actinomycetota</taxon>
        <taxon>Actinomycetes</taxon>
        <taxon>Micrococcales</taxon>
        <taxon>Dermacoccaceae</taxon>
        <taxon>Flexivirga</taxon>
    </lineage>
</organism>
<dbReference type="AlphaFoldDB" id="A0A839ND67"/>
<dbReference type="Proteomes" id="UP000559182">
    <property type="component" value="Unassembled WGS sequence"/>
</dbReference>
<evidence type="ECO:0000256" key="1">
    <source>
        <dbReference type="ARBA" id="ARBA00022801"/>
    </source>
</evidence>
<comment type="caution">
    <text evidence="3">The sequence shown here is derived from an EMBL/GenBank/DDBJ whole genome shotgun (WGS) entry which is preliminary data.</text>
</comment>
<dbReference type="EMBL" id="JACHVQ010000004">
    <property type="protein sequence ID" value="MBB2893904.1"/>
    <property type="molecule type" value="Genomic_DNA"/>
</dbReference>
<dbReference type="CDD" id="cd00431">
    <property type="entry name" value="cysteine_hydrolases"/>
    <property type="match status" value="1"/>
</dbReference>